<keyword evidence="3" id="KW-0597">Phosphoprotein</keyword>
<evidence type="ECO:0000256" key="3">
    <source>
        <dbReference type="ARBA" id="ARBA00022553"/>
    </source>
</evidence>
<name>A0A239D491_9FLAO</name>
<dbReference type="CDD" id="cd16917">
    <property type="entry name" value="HATPase_UhpB-NarQ-NarX-like"/>
    <property type="match status" value="1"/>
</dbReference>
<dbReference type="GO" id="GO:0046983">
    <property type="term" value="F:protein dimerization activity"/>
    <property type="evidence" value="ECO:0007669"/>
    <property type="project" value="InterPro"/>
</dbReference>
<keyword evidence="6 12" id="KW-0418">Kinase</keyword>
<keyword evidence="4" id="KW-0808">Transferase</keyword>
<feature type="transmembrane region" description="Helical" evidence="9">
    <location>
        <begin position="443"/>
        <end position="461"/>
    </location>
</feature>
<dbReference type="Pfam" id="PF02518">
    <property type="entry name" value="HATPase_c"/>
    <property type="match status" value="1"/>
</dbReference>
<evidence type="ECO:0000256" key="5">
    <source>
        <dbReference type="ARBA" id="ARBA00022741"/>
    </source>
</evidence>
<dbReference type="GO" id="GO:0005524">
    <property type="term" value="F:ATP binding"/>
    <property type="evidence" value="ECO:0007669"/>
    <property type="project" value="UniProtKB-KW"/>
</dbReference>
<dbReference type="EMBL" id="FZNY01000009">
    <property type="protein sequence ID" value="SNS26654.1"/>
    <property type="molecule type" value="Genomic_DNA"/>
</dbReference>
<sequence length="673" mass="76606">MKKLLFGILITHSLCLFSQQDSLQLKIDNLQKKINVSKGVDKLYLLDTLTQLTKYNRNQKYDSIAKVTISNAIALDAVNLATKHLGELLYYQNNRIGKPKEALELFKDFLEKNRPVTDTLILAKLYLEGADAHLNSGLDHESLSWYDKTMTLALKAKDSSLYAKTKGYKAFALTKMGDFATASQEYQKALTVFIKRKDTSNIIRIRGGLSIIYGQNNFYEECQKELDAIENLAKASNNIPAYLISLGNKATNYYGQKKYKESIEVNKKKLQLIEKHPRFKSMESSSFKMLILSYIRTDSLAQAKTMLKKLEAKINPSDADFDLKRKYSEALAEVYLAEKKYTHAKNTAIDLFEMLKTTSNYSAIMDNNNLLSRIEEKLGNTGKSLEYYKKYTSIKDSIESVQKVNALAYYQTLYETEKRDFKIATQQNEITLLDQKNKVKQQWLLFGGISLLVVFTMIYLVRRQKFIRSKKQLQEQFSQGLINEQEKERTRLARELHDSVGQKLMLLSKNGSVLGDKNAKALAGNTLEELRSISRSLYPPALESLGLSKAIESLINEIDANTTTFFTHEITPIDHTLPRETTLHVYRIIQETLSNMIKHAEAKVASVTVSKKEKSIEVVITDNGKGFLVEEQLKKHSSLGMKTLIERAKIIHSKLNIVSDLDKGTKIQLSIPL</sequence>
<keyword evidence="13" id="KW-1185">Reference proteome</keyword>
<keyword evidence="7" id="KW-0067">ATP-binding</keyword>
<evidence type="ECO:0000259" key="11">
    <source>
        <dbReference type="Pfam" id="PF07730"/>
    </source>
</evidence>
<evidence type="ECO:0000256" key="7">
    <source>
        <dbReference type="ARBA" id="ARBA00022840"/>
    </source>
</evidence>
<dbReference type="InterPro" id="IPR011990">
    <property type="entry name" value="TPR-like_helical_dom_sf"/>
</dbReference>
<reference evidence="12 13" key="1">
    <citation type="submission" date="2017-06" db="EMBL/GenBank/DDBJ databases">
        <authorList>
            <person name="Kim H.J."/>
            <person name="Triplett B.A."/>
        </authorList>
    </citation>
    <scope>NUCLEOTIDE SEQUENCE [LARGE SCALE GENOMIC DNA]</scope>
    <source>
        <strain evidence="12 13">DSM 25597</strain>
    </source>
</reference>
<evidence type="ECO:0000259" key="10">
    <source>
        <dbReference type="Pfam" id="PF02518"/>
    </source>
</evidence>
<accession>A0A239D491</accession>
<dbReference type="InterPro" id="IPR011712">
    <property type="entry name" value="Sig_transdc_His_kin_sub3_dim/P"/>
</dbReference>
<evidence type="ECO:0000256" key="1">
    <source>
        <dbReference type="ARBA" id="ARBA00000085"/>
    </source>
</evidence>
<comment type="catalytic activity">
    <reaction evidence="1">
        <text>ATP + protein L-histidine = ADP + protein N-phospho-L-histidine.</text>
        <dbReference type="EC" id="2.7.13.3"/>
    </reaction>
</comment>
<dbReference type="AlphaFoldDB" id="A0A239D491"/>
<dbReference type="InterPro" id="IPR003594">
    <property type="entry name" value="HATPase_dom"/>
</dbReference>
<gene>
    <name evidence="12" type="ORF">SAMN06265376_109115</name>
</gene>
<evidence type="ECO:0000256" key="6">
    <source>
        <dbReference type="ARBA" id="ARBA00022777"/>
    </source>
</evidence>
<evidence type="ECO:0000313" key="13">
    <source>
        <dbReference type="Proteomes" id="UP000198379"/>
    </source>
</evidence>
<evidence type="ECO:0000256" key="2">
    <source>
        <dbReference type="ARBA" id="ARBA00012438"/>
    </source>
</evidence>
<keyword evidence="9" id="KW-0812">Transmembrane</keyword>
<dbReference type="EC" id="2.7.13.3" evidence="2"/>
<organism evidence="12 13">
    <name type="scientific">Dokdonia pacifica</name>
    <dbReference type="NCBI Taxonomy" id="1627892"/>
    <lineage>
        <taxon>Bacteria</taxon>
        <taxon>Pseudomonadati</taxon>
        <taxon>Bacteroidota</taxon>
        <taxon>Flavobacteriia</taxon>
        <taxon>Flavobacteriales</taxon>
        <taxon>Flavobacteriaceae</taxon>
        <taxon>Dokdonia</taxon>
    </lineage>
</organism>
<dbReference type="GO" id="GO:0016020">
    <property type="term" value="C:membrane"/>
    <property type="evidence" value="ECO:0007669"/>
    <property type="project" value="InterPro"/>
</dbReference>
<feature type="domain" description="Histidine kinase/HSP90-like ATPase" evidence="10">
    <location>
        <begin position="583"/>
        <end position="673"/>
    </location>
</feature>
<dbReference type="OrthoDB" id="9778366at2"/>
<dbReference type="PANTHER" id="PTHR24421">
    <property type="entry name" value="NITRATE/NITRITE SENSOR PROTEIN NARX-RELATED"/>
    <property type="match status" value="1"/>
</dbReference>
<protein>
    <recommendedName>
        <fullName evidence="2">histidine kinase</fullName>
        <ecNumber evidence="2">2.7.13.3</ecNumber>
    </recommendedName>
</protein>
<dbReference type="RefSeq" id="WP_089373604.1">
    <property type="nucleotide sequence ID" value="NZ_BMEP01000001.1"/>
</dbReference>
<evidence type="ECO:0000256" key="8">
    <source>
        <dbReference type="ARBA" id="ARBA00023012"/>
    </source>
</evidence>
<dbReference type="Pfam" id="PF07730">
    <property type="entry name" value="HisKA_3"/>
    <property type="match status" value="1"/>
</dbReference>
<dbReference type="GO" id="GO:0000155">
    <property type="term" value="F:phosphorelay sensor kinase activity"/>
    <property type="evidence" value="ECO:0007669"/>
    <property type="project" value="InterPro"/>
</dbReference>
<dbReference type="InterPro" id="IPR050482">
    <property type="entry name" value="Sensor_HK_TwoCompSys"/>
</dbReference>
<evidence type="ECO:0000256" key="4">
    <source>
        <dbReference type="ARBA" id="ARBA00022679"/>
    </source>
</evidence>
<keyword evidence="5" id="KW-0547">Nucleotide-binding</keyword>
<dbReference type="InterPro" id="IPR036890">
    <property type="entry name" value="HATPase_C_sf"/>
</dbReference>
<dbReference type="SUPFAM" id="SSF48452">
    <property type="entry name" value="TPR-like"/>
    <property type="match status" value="1"/>
</dbReference>
<dbReference type="SUPFAM" id="SSF55874">
    <property type="entry name" value="ATPase domain of HSP90 chaperone/DNA topoisomerase II/histidine kinase"/>
    <property type="match status" value="1"/>
</dbReference>
<dbReference type="Gene3D" id="3.30.565.10">
    <property type="entry name" value="Histidine kinase-like ATPase, C-terminal domain"/>
    <property type="match status" value="1"/>
</dbReference>
<proteinExistence type="predicted"/>
<dbReference type="PANTHER" id="PTHR24421:SF10">
    <property type="entry name" value="NITRATE_NITRITE SENSOR PROTEIN NARQ"/>
    <property type="match status" value="1"/>
</dbReference>
<feature type="domain" description="Signal transduction histidine kinase subgroup 3 dimerisation and phosphoacceptor" evidence="11">
    <location>
        <begin position="488"/>
        <end position="536"/>
    </location>
</feature>
<keyword evidence="9" id="KW-0472">Membrane</keyword>
<evidence type="ECO:0000256" key="9">
    <source>
        <dbReference type="SAM" id="Phobius"/>
    </source>
</evidence>
<dbReference type="Gene3D" id="1.20.5.1930">
    <property type="match status" value="1"/>
</dbReference>
<keyword evidence="8" id="KW-0902">Two-component regulatory system</keyword>
<keyword evidence="9" id="KW-1133">Transmembrane helix</keyword>
<evidence type="ECO:0000313" key="12">
    <source>
        <dbReference type="EMBL" id="SNS26654.1"/>
    </source>
</evidence>
<dbReference type="Proteomes" id="UP000198379">
    <property type="component" value="Unassembled WGS sequence"/>
</dbReference>
<dbReference type="Gene3D" id="1.25.40.10">
    <property type="entry name" value="Tetratricopeptide repeat domain"/>
    <property type="match status" value="2"/>
</dbReference>